<feature type="region of interest" description="Disordered" evidence="1">
    <location>
        <begin position="1"/>
        <end position="29"/>
    </location>
</feature>
<dbReference type="Proteomes" id="UP001054252">
    <property type="component" value="Unassembled WGS sequence"/>
</dbReference>
<accession>A0AAV5ML49</accession>
<dbReference type="EMBL" id="BPVZ01000303">
    <property type="protein sequence ID" value="GKV49526.1"/>
    <property type="molecule type" value="Genomic_DNA"/>
</dbReference>
<evidence type="ECO:0000313" key="3">
    <source>
        <dbReference type="Proteomes" id="UP001054252"/>
    </source>
</evidence>
<organism evidence="2 3">
    <name type="scientific">Rubroshorea leprosula</name>
    <dbReference type="NCBI Taxonomy" id="152421"/>
    <lineage>
        <taxon>Eukaryota</taxon>
        <taxon>Viridiplantae</taxon>
        <taxon>Streptophyta</taxon>
        <taxon>Embryophyta</taxon>
        <taxon>Tracheophyta</taxon>
        <taxon>Spermatophyta</taxon>
        <taxon>Magnoliopsida</taxon>
        <taxon>eudicotyledons</taxon>
        <taxon>Gunneridae</taxon>
        <taxon>Pentapetalae</taxon>
        <taxon>rosids</taxon>
        <taxon>malvids</taxon>
        <taxon>Malvales</taxon>
        <taxon>Dipterocarpaceae</taxon>
        <taxon>Rubroshorea</taxon>
    </lineage>
</organism>
<name>A0AAV5ML49_9ROSI</name>
<reference evidence="2 3" key="1">
    <citation type="journal article" date="2021" name="Commun. Biol.">
        <title>The genome of Shorea leprosula (Dipterocarpaceae) highlights the ecological relevance of drought in aseasonal tropical rainforests.</title>
        <authorList>
            <person name="Ng K.K.S."/>
            <person name="Kobayashi M.J."/>
            <person name="Fawcett J.A."/>
            <person name="Hatakeyama M."/>
            <person name="Paape T."/>
            <person name="Ng C.H."/>
            <person name="Ang C.C."/>
            <person name="Tnah L.H."/>
            <person name="Lee C.T."/>
            <person name="Nishiyama T."/>
            <person name="Sese J."/>
            <person name="O'Brien M.J."/>
            <person name="Copetti D."/>
            <person name="Mohd Noor M.I."/>
            <person name="Ong R.C."/>
            <person name="Putra M."/>
            <person name="Sireger I.Z."/>
            <person name="Indrioko S."/>
            <person name="Kosugi Y."/>
            <person name="Izuno A."/>
            <person name="Isagi Y."/>
            <person name="Lee S.L."/>
            <person name="Shimizu K.K."/>
        </authorList>
    </citation>
    <scope>NUCLEOTIDE SEQUENCE [LARGE SCALE GENOMIC DNA]</scope>
    <source>
        <strain evidence="2">214</strain>
    </source>
</reference>
<protein>
    <submittedName>
        <fullName evidence="2">Uncharacterized protein</fullName>
    </submittedName>
</protein>
<dbReference type="PANTHER" id="PTHR31286:SF99">
    <property type="entry name" value="DUF4283 DOMAIN-CONTAINING PROTEIN"/>
    <property type="match status" value="1"/>
</dbReference>
<feature type="compositionally biased region" description="Low complexity" evidence="1">
    <location>
        <begin position="222"/>
        <end position="242"/>
    </location>
</feature>
<evidence type="ECO:0000313" key="2">
    <source>
        <dbReference type="EMBL" id="GKV49526.1"/>
    </source>
</evidence>
<dbReference type="InterPro" id="IPR040256">
    <property type="entry name" value="At4g02000-like"/>
</dbReference>
<dbReference type="AlphaFoldDB" id="A0AAV5ML49"/>
<evidence type="ECO:0000256" key="1">
    <source>
        <dbReference type="SAM" id="MobiDB-lite"/>
    </source>
</evidence>
<feature type="region of interest" description="Disordered" evidence="1">
    <location>
        <begin position="211"/>
        <end position="242"/>
    </location>
</feature>
<keyword evidence="3" id="KW-1185">Reference proteome</keyword>
<gene>
    <name evidence="2" type="ORF">SLEP1_g56273</name>
</gene>
<sequence>MASESALSSDPLPLVEEDDSLARSPKRIKDDLCPPSFSNVDPPNSMVAPSVQKTFKDMLIDGNAEFSPSTITLEELMAAGKRINYHLLSSRLSREWQTEGEFTVIDIGQGYSIAKFSSSNDCSRALTGAAVLYLGNKLGKAIKFDRTTLLATRGEFARVRVEVDLNESLPSMIDLDLEGLPQSLIPVKYEGLHKICFECEEFGHKKEACHYRQPQPQPQPQPAIASASSQQSGKSSSIAISLAKSSTEHEDIPVLVDNCMTYESWMVAKRKPQKVAKKQNSHGDNISIPSKGQGIEKGGSIAKYSGPPRPVNQEQNINTNNGFGVIALEEETLVEMPHLGAPDSGSFPTQHTGALEQSNMETAPSSLEEAYPVVVKPSVNRHKNSKSHKKSTRKNDKTKTMLGSIAKPSKSSGSKTLDTGVLKKSINETPNQLARVASVLVSLHPKSFHHLSLFPKWRMLLTLRICLAINATGEACLLWGRSVFGNIYRKKRLLKARITGIQNSPHYSTSSWLQRLERHWDIVVGTFLEFVNQALLTGVFEPSLTKAYVALIPKEDSPDSIQKFRPISLLNVAYKVLFKIIVNRLQPYLQELVGSWQSSFLAAQLDIIMDCLNQFAKSSVSWEVLCSKKKQGGLRLRSAWENNQAFVAKLGWRVLKGDKALWCKAIQTKYLWGLSLLNAKAKPRCSFMWRGILQCCPLLQQGVCWRVGTGEGVNFWHDNSVGNASLINVSDKGPVDSSLLVANGINSNGI</sequence>
<feature type="region of interest" description="Disordered" evidence="1">
    <location>
        <begin position="380"/>
        <end position="417"/>
    </location>
</feature>
<comment type="caution">
    <text evidence="2">The sequence shown here is derived from an EMBL/GenBank/DDBJ whole genome shotgun (WGS) entry which is preliminary data.</text>
</comment>
<proteinExistence type="predicted"/>
<feature type="region of interest" description="Disordered" evidence="1">
    <location>
        <begin position="274"/>
        <end position="317"/>
    </location>
</feature>
<dbReference type="PANTHER" id="PTHR31286">
    <property type="entry name" value="GLYCINE-RICH CELL WALL STRUCTURAL PROTEIN 1.8-LIKE"/>
    <property type="match status" value="1"/>
</dbReference>
<feature type="compositionally biased region" description="Basic residues" evidence="1">
    <location>
        <begin position="380"/>
        <end position="392"/>
    </location>
</feature>